<evidence type="ECO:0000256" key="4">
    <source>
        <dbReference type="ARBA" id="ARBA00023136"/>
    </source>
</evidence>
<dbReference type="Proteomes" id="UP001363622">
    <property type="component" value="Unassembled WGS sequence"/>
</dbReference>
<feature type="region of interest" description="Disordered" evidence="5">
    <location>
        <begin position="168"/>
        <end position="229"/>
    </location>
</feature>
<comment type="subcellular location">
    <subcellularLocation>
        <location evidence="1">Membrane</location>
        <topology evidence="1">Single-pass membrane protein</topology>
    </subcellularLocation>
</comment>
<sequence>MSQSTTRNFNTNRWYQILPSNDSLALSGTATWEGEGYGSVITHDQNRTDYEQQWQIYSFSSTLVVLRTRASGPDNYLRVQGADWYGDGPIPKPRMSNASTPDLSMFWSMGKWADGSFYLWNAENGTNYHLNTTLTSWGHTEMISLNPQPKEGQSFSFKELGEINNQTFSTINTPPSIALATPATSTDEASSRSATRTHTSSSSSSTKSSSKDSSGASNGQVMSSSGTGGGLSTGAKAAIGVCAAVAVVVLFALGLFWVRRCRRRRQNKAVLEVLKVYPQDLVHEAPALQHRPAPAELYAVSKAPEMDGGAKFEMDGAVKYEIDGGEKYEMGDGGRERPRSLDVIGMGHYAPSLHNPMHTMAMDFRRILGIYPNVHRRIGLIPQEYKILPSFDDSTATQHHVLDQEEH</sequence>
<accession>A0ABR1KCH6</accession>
<organism evidence="7 8">
    <name type="scientific">Phyllosticta citriasiana</name>
    <dbReference type="NCBI Taxonomy" id="595635"/>
    <lineage>
        <taxon>Eukaryota</taxon>
        <taxon>Fungi</taxon>
        <taxon>Dikarya</taxon>
        <taxon>Ascomycota</taxon>
        <taxon>Pezizomycotina</taxon>
        <taxon>Dothideomycetes</taxon>
        <taxon>Dothideomycetes incertae sedis</taxon>
        <taxon>Botryosphaeriales</taxon>
        <taxon>Phyllostictaceae</taxon>
        <taxon>Phyllosticta</taxon>
    </lineage>
</organism>
<evidence type="ECO:0000313" key="7">
    <source>
        <dbReference type="EMBL" id="KAK7510554.1"/>
    </source>
</evidence>
<proteinExistence type="predicted"/>
<comment type="caution">
    <text evidence="7">The sequence shown here is derived from an EMBL/GenBank/DDBJ whole genome shotgun (WGS) entry which is preliminary data.</text>
</comment>
<protein>
    <submittedName>
        <fullName evidence="7">Uncharacterized protein</fullName>
    </submittedName>
</protein>
<keyword evidence="4 6" id="KW-0472">Membrane</keyword>
<evidence type="ECO:0000313" key="8">
    <source>
        <dbReference type="Proteomes" id="UP001363622"/>
    </source>
</evidence>
<dbReference type="PANTHER" id="PTHR15549">
    <property type="entry name" value="PAIRED IMMUNOGLOBULIN-LIKE TYPE 2 RECEPTOR"/>
    <property type="match status" value="1"/>
</dbReference>
<keyword evidence="8" id="KW-1185">Reference proteome</keyword>
<evidence type="ECO:0000256" key="2">
    <source>
        <dbReference type="ARBA" id="ARBA00022692"/>
    </source>
</evidence>
<dbReference type="EMBL" id="JBBPHU010000014">
    <property type="protein sequence ID" value="KAK7510554.1"/>
    <property type="molecule type" value="Genomic_DNA"/>
</dbReference>
<name>A0ABR1KCH6_9PEZI</name>
<gene>
    <name evidence="7" type="ORF">IWZ03DRAFT_418684</name>
</gene>
<evidence type="ECO:0000256" key="5">
    <source>
        <dbReference type="SAM" id="MobiDB-lite"/>
    </source>
</evidence>
<evidence type="ECO:0000256" key="1">
    <source>
        <dbReference type="ARBA" id="ARBA00004167"/>
    </source>
</evidence>
<keyword evidence="3 6" id="KW-1133">Transmembrane helix</keyword>
<dbReference type="InterPro" id="IPR051694">
    <property type="entry name" value="Immunoregulatory_rcpt-like"/>
</dbReference>
<evidence type="ECO:0000256" key="3">
    <source>
        <dbReference type="ARBA" id="ARBA00022989"/>
    </source>
</evidence>
<feature type="transmembrane region" description="Helical" evidence="6">
    <location>
        <begin position="237"/>
        <end position="258"/>
    </location>
</feature>
<evidence type="ECO:0000256" key="6">
    <source>
        <dbReference type="SAM" id="Phobius"/>
    </source>
</evidence>
<feature type="compositionally biased region" description="Low complexity" evidence="5">
    <location>
        <begin position="191"/>
        <end position="217"/>
    </location>
</feature>
<reference evidence="7 8" key="1">
    <citation type="submission" date="2024-04" db="EMBL/GenBank/DDBJ databases">
        <title>Phyllosticta paracitricarpa is synonymous to the EU quarantine fungus P. citricarpa based on phylogenomic analyses.</title>
        <authorList>
            <consortium name="Lawrence Berkeley National Laboratory"/>
            <person name="Van Ingen-Buijs V.A."/>
            <person name="Van Westerhoven A.C."/>
            <person name="Haridas S."/>
            <person name="Skiadas P."/>
            <person name="Martin F."/>
            <person name="Groenewald J.Z."/>
            <person name="Crous P.W."/>
            <person name="Seidl M.F."/>
        </authorList>
    </citation>
    <scope>NUCLEOTIDE SEQUENCE [LARGE SCALE GENOMIC DNA]</scope>
    <source>
        <strain evidence="7 8">CBS 123371</strain>
    </source>
</reference>
<keyword evidence="2 6" id="KW-0812">Transmembrane</keyword>